<sequence>MKSTMQTTPLLISQLLRYGTTVHRDSTVSTWTADGARTSTYAEVGQDAARLANALRGMGITDDQRVGTFMWNNTEHLVAYLAVPSMGAVLHAINIRLFPEQLIYTAVHGGSKVVIVDDSLAEPFSKVLPKLPAIRHVIINGDAVSDEVRTAIAQTEHVESVRGWRELLDEQQDTFDWPEDLDENCASSMCYTSGTTGNPKGVVYSHRSNYLHATGVVSGLAMRQAENFLVVVPLFHANAWGYPYCAMVSGASLVMPDKYLQPEPLAQMMEQLKVTTGAGVPTVWNALLQYLDEHEDADVSSCRMLMVGGSAVPLSLMRAFQERHGIEIIQGWGMTETSPVGSLAVPPGHAEEGSDEYWRYRAAAGRLLCGVEARIIGPDGDEKPWDGESVGEVEVRGPWVTGAYYSNGTESDQQLDDAAAKFDDGWLRTGDVGLLTHDGFLVLTDRSKDVIKSGGEWISSVDLENHLMGHPDVVEASVVGVPDDKWDERPLAAVVLRSGASPSADELREFLSDKVAKWQLPEHWTFIDEVPKTSVGKFDKKVLRQRYADGDLEVSTVG</sequence>
<evidence type="ECO:0000313" key="5">
    <source>
        <dbReference type="EMBL" id="NYJ76101.1"/>
    </source>
</evidence>
<evidence type="ECO:0000259" key="4">
    <source>
        <dbReference type="Pfam" id="PF13193"/>
    </source>
</evidence>
<dbReference type="Pfam" id="PF13193">
    <property type="entry name" value="AMP-binding_C"/>
    <property type="match status" value="1"/>
</dbReference>
<dbReference type="PANTHER" id="PTHR43767">
    <property type="entry name" value="LONG-CHAIN-FATTY-ACID--COA LIGASE"/>
    <property type="match status" value="1"/>
</dbReference>
<feature type="domain" description="AMP-dependent synthetase/ligase" evidence="3">
    <location>
        <begin position="24"/>
        <end position="405"/>
    </location>
</feature>
<dbReference type="CDD" id="cd12119">
    <property type="entry name" value="ttLC_FACS_AlkK_like"/>
    <property type="match status" value="1"/>
</dbReference>
<dbReference type="EMBL" id="JACCFW010000001">
    <property type="protein sequence ID" value="NYJ76101.1"/>
    <property type="molecule type" value="Genomic_DNA"/>
</dbReference>
<evidence type="ECO:0000256" key="1">
    <source>
        <dbReference type="ARBA" id="ARBA00006432"/>
    </source>
</evidence>
<dbReference type="InterPro" id="IPR042099">
    <property type="entry name" value="ANL_N_sf"/>
</dbReference>
<dbReference type="Proteomes" id="UP000571817">
    <property type="component" value="Unassembled WGS sequence"/>
</dbReference>
<dbReference type="PROSITE" id="PS00455">
    <property type="entry name" value="AMP_BINDING"/>
    <property type="match status" value="1"/>
</dbReference>
<dbReference type="InterPro" id="IPR020845">
    <property type="entry name" value="AMP-binding_CS"/>
</dbReference>
<accession>A0A853DMW6</accession>
<name>A0A853DMW6_9MICO</name>
<dbReference type="NCBIfam" id="NF004837">
    <property type="entry name" value="PRK06187.1"/>
    <property type="match status" value="1"/>
</dbReference>
<dbReference type="Gene3D" id="3.30.300.30">
    <property type="match status" value="1"/>
</dbReference>
<keyword evidence="6" id="KW-1185">Reference proteome</keyword>
<dbReference type="Gene3D" id="3.40.50.12780">
    <property type="entry name" value="N-terminal domain of ligase-like"/>
    <property type="match status" value="1"/>
</dbReference>
<evidence type="ECO:0000259" key="3">
    <source>
        <dbReference type="Pfam" id="PF00501"/>
    </source>
</evidence>
<dbReference type="EC" id="6.2.1.-" evidence="5"/>
<dbReference type="Pfam" id="PF00501">
    <property type="entry name" value="AMP-binding"/>
    <property type="match status" value="1"/>
</dbReference>
<dbReference type="SUPFAM" id="SSF56801">
    <property type="entry name" value="Acetyl-CoA synthetase-like"/>
    <property type="match status" value="1"/>
</dbReference>
<dbReference type="GO" id="GO:0016877">
    <property type="term" value="F:ligase activity, forming carbon-sulfur bonds"/>
    <property type="evidence" value="ECO:0007669"/>
    <property type="project" value="UniProtKB-ARBA"/>
</dbReference>
<dbReference type="InterPro" id="IPR000873">
    <property type="entry name" value="AMP-dep_synth/lig_dom"/>
</dbReference>
<proteinExistence type="inferred from homology"/>
<organism evidence="5 6">
    <name type="scientific">Allobranchiibius huperziae</name>
    <dbReference type="NCBI Taxonomy" id="1874116"/>
    <lineage>
        <taxon>Bacteria</taxon>
        <taxon>Bacillati</taxon>
        <taxon>Actinomycetota</taxon>
        <taxon>Actinomycetes</taxon>
        <taxon>Micrococcales</taxon>
        <taxon>Dermacoccaceae</taxon>
        <taxon>Allobranchiibius</taxon>
    </lineage>
</organism>
<dbReference type="InterPro" id="IPR045851">
    <property type="entry name" value="AMP-bd_C_sf"/>
</dbReference>
<dbReference type="AlphaFoldDB" id="A0A853DMW6"/>
<dbReference type="PANTHER" id="PTHR43767:SF11">
    <property type="entry name" value="MEDIUM-CHAIN-FATTY-ACID--COA LIGASE"/>
    <property type="match status" value="1"/>
</dbReference>
<dbReference type="InterPro" id="IPR025110">
    <property type="entry name" value="AMP-bd_C"/>
</dbReference>
<feature type="domain" description="AMP-binding enzyme C-terminal" evidence="4">
    <location>
        <begin position="463"/>
        <end position="537"/>
    </location>
</feature>
<dbReference type="RefSeq" id="WP_179483197.1">
    <property type="nucleotide sequence ID" value="NZ_JACCFW010000001.1"/>
</dbReference>
<keyword evidence="2 5" id="KW-0436">Ligase</keyword>
<evidence type="ECO:0000256" key="2">
    <source>
        <dbReference type="ARBA" id="ARBA00022598"/>
    </source>
</evidence>
<evidence type="ECO:0000313" key="6">
    <source>
        <dbReference type="Proteomes" id="UP000571817"/>
    </source>
</evidence>
<protein>
    <submittedName>
        <fullName evidence="5">Fatty-acyl-CoA synthase</fullName>
        <ecNumber evidence="5">6.2.1.-</ecNumber>
    </submittedName>
</protein>
<comment type="caution">
    <text evidence="5">The sequence shown here is derived from an EMBL/GenBank/DDBJ whole genome shotgun (WGS) entry which is preliminary data.</text>
</comment>
<dbReference type="FunFam" id="3.30.300.30:FF:000008">
    <property type="entry name" value="2,3-dihydroxybenzoate-AMP ligase"/>
    <property type="match status" value="1"/>
</dbReference>
<dbReference type="InterPro" id="IPR050237">
    <property type="entry name" value="ATP-dep_AMP-bd_enzyme"/>
</dbReference>
<gene>
    <name evidence="5" type="ORF">HNR15_003064</name>
</gene>
<reference evidence="5 6" key="1">
    <citation type="submission" date="2020-07" db="EMBL/GenBank/DDBJ databases">
        <title>Sequencing the genomes of 1000 actinobacteria strains.</title>
        <authorList>
            <person name="Klenk H.-P."/>
        </authorList>
    </citation>
    <scope>NUCLEOTIDE SEQUENCE [LARGE SCALE GENOMIC DNA]</scope>
    <source>
        <strain evidence="5 6">DSM 29531</strain>
    </source>
</reference>
<comment type="similarity">
    <text evidence="1">Belongs to the ATP-dependent AMP-binding enzyme family.</text>
</comment>